<dbReference type="InterPro" id="IPR011990">
    <property type="entry name" value="TPR-like_helical_dom_sf"/>
</dbReference>
<evidence type="ECO:0000256" key="2">
    <source>
        <dbReference type="ARBA" id="ARBA00022490"/>
    </source>
</evidence>
<dbReference type="PANTHER" id="PTHR22904:SF523">
    <property type="entry name" value="STRESS-INDUCED-PHOSPHOPROTEIN 1"/>
    <property type="match status" value="1"/>
</dbReference>
<dbReference type="InterPro" id="IPR006636">
    <property type="entry name" value="STI1_HS-bd"/>
</dbReference>
<gene>
    <name evidence="8" type="primary">STI1</name>
    <name evidence="8" type="ORF">EHS25_007054</name>
</gene>
<evidence type="ECO:0000313" key="8">
    <source>
        <dbReference type="EMBL" id="RSH80719.1"/>
    </source>
</evidence>
<evidence type="ECO:0000313" key="9">
    <source>
        <dbReference type="Proteomes" id="UP000279259"/>
    </source>
</evidence>
<feature type="repeat" description="TPR" evidence="5">
    <location>
        <begin position="262"/>
        <end position="295"/>
    </location>
</feature>
<organism evidence="8 9">
    <name type="scientific">Saitozyma podzolica</name>
    <dbReference type="NCBI Taxonomy" id="1890683"/>
    <lineage>
        <taxon>Eukaryota</taxon>
        <taxon>Fungi</taxon>
        <taxon>Dikarya</taxon>
        <taxon>Basidiomycota</taxon>
        <taxon>Agaricomycotina</taxon>
        <taxon>Tremellomycetes</taxon>
        <taxon>Tremellales</taxon>
        <taxon>Trimorphomycetaceae</taxon>
        <taxon>Saitozyma</taxon>
    </lineage>
</organism>
<dbReference type="InterPro" id="IPR019734">
    <property type="entry name" value="TPR_rpt"/>
</dbReference>
<comment type="subcellular location">
    <subcellularLocation>
        <location evidence="1">Cytoplasm</location>
    </subcellularLocation>
</comment>
<feature type="domain" description="STI1" evidence="7">
    <location>
        <begin position="534"/>
        <end position="573"/>
    </location>
</feature>
<feature type="region of interest" description="Disordered" evidence="6">
    <location>
        <begin position="198"/>
        <end position="260"/>
    </location>
</feature>
<dbReference type="FunFam" id="1.25.40.10:FF:000010">
    <property type="entry name" value="Stress-induced phosphoprotein 1"/>
    <property type="match status" value="1"/>
</dbReference>
<dbReference type="Pfam" id="PF13414">
    <property type="entry name" value="TPR_11"/>
    <property type="match status" value="1"/>
</dbReference>
<dbReference type="SMART" id="SM00727">
    <property type="entry name" value="STI1"/>
    <property type="match status" value="2"/>
</dbReference>
<feature type="repeat" description="TPR" evidence="5">
    <location>
        <begin position="397"/>
        <end position="430"/>
    </location>
</feature>
<evidence type="ECO:0000259" key="7">
    <source>
        <dbReference type="SMART" id="SM00727"/>
    </source>
</evidence>
<evidence type="ECO:0000256" key="1">
    <source>
        <dbReference type="ARBA" id="ARBA00004496"/>
    </source>
</evidence>
<dbReference type="FunFam" id="1.25.40.10:FF:000027">
    <property type="entry name" value="stress-induced-phosphoprotein 1 isoform X1"/>
    <property type="match status" value="1"/>
</dbReference>
<evidence type="ECO:0000256" key="6">
    <source>
        <dbReference type="SAM" id="MobiDB-lite"/>
    </source>
</evidence>
<reference evidence="8 9" key="1">
    <citation type="submission" date="2018-11" db="EMBL/GenBank/DDBJ databases">
        <title>Genome sequence of Saitozyma podzolica DSM 27192.</title>
        <authorList>
            <person name="Aliyu H."/>
            <person name="Gorte O."/>
            <person name="Ochsenreither K."/>
        </authorList>
    </citation>
    <scope>NUCLEOTIDE SEQUENCE [LARGE SCALE GENOMIC DNA]</scope>
    <source>
        <strain evidence="8 9">DSM 27192</strain>
    </source>
</reference>
<accession>A0A427XPF8</accession>
<keyword evidence="3" id="KW-0677">Repeat</keyword>
<comment type="caution">
    <text evidence="8">The sequence shown here is derived from an EMBL/GenBank/DDBJ whole genome shotgun (WGS) entry which is preliminary data.</text>
</comment>
<sequence length="582" mass="64484">MSDAAAYKAEANKAFAAKDFSKATELYSKAIELDASNHVLYSNRSASRSGERNYAGALEDAEKTIELDPNFSKGHARKGAALHGLRRYPDAVMAYEAGLQVDPSSDVLKKGLAEVKKAMDSDPSNPMDQMNRFFTDPALFGKLEANPKTREYMKDAAFVQKIRQLQSGSGMPQDMLADPRMLTVLGVAMGIDLTAMERPEGSDEMPPGFNAPSEPEPSSSKPTPAPKSSAAPEPKSEPKETQEEPMEVDEGEDEEKKAKAEAEKFKAEGNVAYKARKFEEAIGLYEKAWDLYPKDVTFLTNLSAVHFEKGDYPKAIETAEKAAEEGRDLRADYKLIAKAFGRIGTSYSKLGDLANAIKFYHKSLTEHRTPDILAKLREAEKAKAEADKQAYIDPEKAEAAREEGNTAFKGGDFATAVKHYSEAIKRLPSDPKAYNNRAAAYTKLLALPEALKDAEAAIKLDPSFIKAYIRKALVQQAMKENSSALETLQKATELDVEKKHTRELESNMTKVLQEVQAQRAGESEEETYQRAMRDPEVAQIMNDPLMRQILADSQQDPRALMDHMKNPMKIQKLINAGIIRTR</sequence>
<dbReference type="PANTHER" id="PTHR22904">
    <property type="entry name" value="TPR REPEAT CONTAINING PROTEIN"/>
    <property type="match status" value="1"/>
</dbReference>
<dbReference type="Pfam" id="PF13432">
    <property type="entry name" value="TPR_16"/>
    <property type="match status" value="1"/>
</dbReference>
<dbReference type="EMBL" id="RSCD01000033">
    <property type="protein sequence ID" value="RSH80719.1"/>
    <property type="molecule type" value="Genomic_DNA"/>
</dbReference>
<keyword evidence="9" id="KW-1185">Reference proteome</keyword>
<feature type="compositionally biased region" description="Low complexity" evidence="6">
    <location>
        <begin position="211"/>
        <end position="233"/>
    </location>
</feature>
<dbReference type="STRING" id="1890683.A0A427XPF8"/>
<evidence type="ECO:0000256" key="4">
    <source>
        <dbReference type="ARBA" id="ARBA00022803"/>
    </source>
</evidence>
<feature type="compositionally biased region" description="Acidic residues" evidence="6">
    <location>
        <begin position="243"/>
        <end position="253"/>
    </location>
</feature>
<evidence type="ECO:0000256" key="3">
    <source>
        <dbReference type="ARBA" id="ARBA00022737"/>
    </source>
</evidence>
<proteinExistence type="predicted"/>
<name>A0A427XPF8_9TREE</name>
<dbReference type="Proteomes" id="UP000279259">
    <property type="component" value="Unassembled WGS sequence"/>
</dbReference>
<dbReference type="PROSITE" id="PS50005">
    <property type="entry name" value="TPR"/>
    <property type="match status" value="5"/>
</dbReference>
<keyword evidence="4 5" id="KW-0802">TPR repeat</keyword>
<dbReference type="SMART" id="SM00028">
    <property type="entry name" value="TPR"/>
    <property type="match status" value="9"/>
</dbReference>
<dbReference type="OrthoDB" id="2423701at2759"/>
<feature type="repeat" description="TPR" evidence="5">
    <location>
        <begin position="431"/>
        <end position="464"/>
    </location>
</feature>
<protein>
    <submittedName>
        <fullName evidence="8">Hsp90 cochaperone</fullName>
    </submittedName>
</protein>
<feature type="repeat" description="TPR" evidence="5">
    <location>
        <begin position="4"/>
        <end position="37"/>
    </location>
</feature>
<dbReference type="SUPFAM" id="SSF48452">
    <property type="entry name" value="TPR-like"/>
    <property type="match status" value="3"/>
</dbReference>
<keyword evidence="2" id="KW-0963">Cytoplasm</keyword>
<evidence type="ECO:0000256" key="5">
    <source>
        <dbReference type="PROSITE-ProRule" id="PRU00339"/>
    </source>
</evidence>
<feature type="domain" description="STI1" evidence="7">
    <location>
        <begin position="136"/>
        <end position="178"/>
    </location>
</feature>
<feature type="repeat" description="TPR" evidence="5">
    <location>
        <begin position="337"/>
        <end position="370"/>
    </location>
</feature>
<dbReference type="Pfam" id="PF17830">
    <property type="entry name" value="STI1-HOP_DP"/>
    <property type="match status" value="2"/>
</dbReference>
<dbReference type="FunFam" id="1.10.260.100:FF:000002">
    <property type="entry name" value="Stress-induced-phosphoprotein 1 (Hsp70/Hsp90-organizing)"/>
    <property type="match status" value="1"/>
</dbReference>
<dbReference type="Gene3D" id="1.25.40.10">
    <property type="entry name" value="Tetratricopeptide repeat domain"/>
    <property type="match status" value="3"/>
</dbReference>
<dbReference type="GO" id="GO:0051879">
    <property type="term" value="F:Hsp90 protein binding"/>
    <property type="evidence" value="ECO:0007669"/>
    <property type="project" value="TreeGrafter"/>
</dbReference>
<dbReference type="InterPro" id="IPR041243">
    <property type="entry name" value="STI1/HOP_DP"/>
</dbReference>
<dbReference type="Gene3D" id="1.10.260.100">
    <property type="match status" value="2"/>
</dbReference>
<dbReference type="FunFam" id="1.25.40.10:FF:000020">
    <property type="entry name" value="Stress-induced phosphoprotein 1"/>
    <property type="match status" value="1"/>
</dbReference>
<dbReference type="Pfam" id="PF13181">
    <property type="entry name" value="TPR_8"/>
    <property type="match status" value="1"/>
</dbReference>
<dbReference type="AlphaFoldDB" id="A0A427XPF8"/>
<dbReference type="GO" id="GO:0005737">
    <property type="term" value="C:cytoplasm"/>
    <property type="evidence" value="ECO:0007669"/>
    <property type="project" value="UniProtKB-SubCell"/>
</dbReference>